<dbReference type="InterPro" id="IPR005018">
    <property type="entry name" value="DOMON_domain"/>
</dbReference>
<evidence type="ECO:0000256" key="1">
    <source>
        <dbReference type="SAM" id="SignalP"/>
    </source>
</evidence>
<feature type="signal peptide" evidence="1">
    <location>
        <begin position="1"/>
        <end position="17"/>
    </location>
</feature>
<keyword evidence="1" id="KW-0732">Signal</keyword>
<feature type="chain" id="PRO_5024832234" description="DOMON domain-containing protein" evidence="1">
    <location>
        <begin position="18"/>
        <end position="211"/>
    </location>
</feature>
<dbReference type="VEuPathDB" id="FungiDB:BDV34DRAFT_221642"/>
<gene>
    <name evidence="3" type="ORF">BDV34DRAFT_221642</name>
</gene>
<protein>
    <recommendedName>
        <fullName evidence="2">DOMON domain-containing protein</fullName>
    </recommendedName>
</protein>
<evidence type="ECO:0000313" key="4">
    <source>
        <dbReference type="Proteomes" id="UP000326532"/>
    </source>
</evidence>
<evidence type="ECO:0000259" key="2">
    <source>
        <dbReference type="PROSITE" id="PS50836"/>
    </source>
</evidence>
<evidence type="ECO:0000313" key="3">
    <source>
        <dbReference type="EMBL" id="KAB8209243.1"/>
    </source>
</evidence>
<keyword evidence="4" id="KW-1185">Reference proteome</keyword>
<dbReference type="AlphaFoldDB" id="A0A5N6DXB9"/>
<accession>A0A5N6DXB9</accession>
<reference evidence="3 4" key="1">
    <citation type="submission" date="2019-04" db="EMBL/GenBank/DDBJ databases">
        <title>Fungal friends and foes A comparative genomics study of 23 Aspergillus species from section Flavi.</title>
        <authorList>
            <consortium name="DOE Joint Genome Institute"/>
            <person name="Kjaerbolling I."/>
            <person name="Vesth T.C."/>
            <person name="Frisvad J.C."/>
            <person name="Nybo J.L."/>
            <person name="Theobald S."/>
            <person name="Kildgaard S."/>
            <person name="Petersen T.I."/>
            <person name="Kuo A."/>
            <person name="Sato A."/>
            <person name="Lyhne E.K."/>
            <person name="Kogle M.E."/>
            <person name="Wiebenga A."/>
            <person name="Kun R.S."/>
            <person name="Lubbers R.J."/>
            <person name="Makela M.R."/>
            <person name="Barry K."/>
            <person name="Chovatia M."/>
            <person name="Clum A."/>
            <person name="Daum C."/>
            <person name="Haridas S."/>
            <person name="He G."/>
            <person name="LaButti K."/>
            <person name="Lipzen A."/>
            <person name="Mondo S."/>
            <person name="Pangilinan J."/>
            <person name="Riley R."/>
            <person name="Salamov A."/>
            <person name="Simmons B.A."/>
            <person name="Magnuson J.K."/>
            <person name="Henrissat B."/>
            <person name="Mortensen U.H."/>
            <person name="Larsen T.O."/>
            <person name="De vries R.P."/>
            <person name="Grigoriev I.V."/>
            <person name="Machida M."/>
            <person name="Baker S.E."/>
            <person name="Andersen M.R."/>
        </authorList>
    </citation>
    <scope>NUCLEOTIDE SEQUENCE [LARGE SCALE GENOMIC DNA]</scope>
    <source>
        <strain evidence="3 4">CBS 117618</strain>
    </source>
</reference>
<dbReference type="Proteomes" id="UP000326532">
    <property type="component" value="Unassembled WGS sequence"/>
</dbReference>
<feature type="domain" description="DOMON" evidence="2">
    <location>
        <begin position="169"/>
        <end position="211"/>
    </location>
</feature>
<dbReference type="PROSITE" id="PS50836">
    <property type="entry name" value="DOMON"/>
    <property type="match status" value="1"/>
</dbReference>
<sequence>MSKLFLLGFSLANLVNSQECKQSFRLYAYGEGIGGLPVFFADGSAEIGNRSLSTANETVSIYCKTFMNTLEAQKAASILTDALVVTIPEDTPNIWWAQSNRTESRSASFDSLVFTLPSISGTSGGNVGFRDPDDPSGLGTEIKDLQLYGNYVLIDSPNANFVTTRSETGVYSLQWSTDERSAPNRIPLTLRAVRPSTDFVLAGGFNPQGEL</sequence>
<dbReference type="EMBL" id="ML734947">
    <property type="protein sequence ID" value="KAB8209243.1"/>
    <property type="molecule type" value="Genomic_DNA"/>
</dbReference>
<organism evidence="3 4">
    <name type="scientific">Aspergillus parasiticus</name>
    <dbReference type="NCBI Taxonomy" id="5067"/>
    <lineage>
        <taxon>Eukaryota</taxon>
        <taxon>Fungi</taxon>
        <taxon>Dikarya</taxon>
        <taxon>Ascomycota</taxon>
        <taxon>Pezizomycotina</taxon>
        <taxon>Eurotiomycetes</taxon>
        <taxon>Eurotiomycetidae</taxon>
        <taxon>Eurotiales</taxon>
        <taxon>Aspergillaceae</taxon>
        <taxon>Aspergillus</taxon>
        <taxon>Aspergillus subgen. Circumdati</taxon>
    </lineage>
</organism>
<name>A0A5N6DXB9_ASPPA</name>
<dbReference type="OMA" id="GDITTKW"/>
<proteinExistence type="predicted"/>